<dbReference type="Gene3D" id="3.90.79.10">
    <property type="entry name" value="Nucleoside Triphosphate Pyrophosphohydrolase"/>
    <property type="match status" value="1"/>
</dbReference>
<dbReference type="InterPro" id="IPR000086">
    <property type="entry name" value="NUDIX_hydrolase_dom"/>
</dbReference>
<dbReference type="GO" id="GO:0004081">
    <property type="term" value="F:bis(5'-nucleosyl)-tetraphosphatase (asymmetrical) activity"/>
    <property type="evidence" value="ECO:0007669"/>
    <property type="project" value="TreeGrafter"/>
</dbReference>
<evidence type="ECO:0000256" key="1">
    <source>
        <dbReference type="ARBA" id="ARBA00022801"/>
    </source>
</evidence>
<protein>
    <recommendedName>
        <fullName evidence="2">Nudix hydrolase domain-containing protein</fullName>
    </recommendedName>
</protein>
<keyword evidence="1" id="KW-0378">Hydrolase</keyword>
<dbReference type="PROSITE" id="PS00893">
    <property type="entry name" value="NUDIX_BOX"/>
    <property type="match status" value="1"/>
</dbReference>
<gene>
    <name evidence="3" type="ORF">LCGC14_1472920</name>
</gene>
<dbReference type="AlphaFoldDB" id="A0A0F9LSD1"/>
<feature type="domain" description="Nudix hydrolase" evidence="2">
    <location>
        <begin position="1"/>
        <end position="128"/>
    </location>
</feature>
<evidence type="ECO:0000313" key="3">
    <source>
        <dbReference type="EMBL" id="KKM67260.1"/>
    </source>
</evidence>
<organism evidence="3">
    <name type="scientific">marine sediment metagenome</name>
    <dbReference type="NCBI Taxonomy" id="412755"/>
    <lineage>
        <taxon>unclassified sequences</taxon>
        <taxon>metagenomes</taxon>
        <taxon>ecological metagenomes</taxon>
    </lineage>
</organism>
<dbReference type="PANTHER" id="PTHR21340">
    <property type="entry name" value="DIADENOSINE 5,5-P1,P4-TETRAPHOSPHATE PYROPHOSPHOHYDROLASE MUTT"/>
    <property type="match status" value="1"/>
</dbReference>
<reference evidence="3" key="1">
    <citation type="journal article" date="2015" name="Nature">
        <title>Complex archaea that bridge the gap between prokaryotes and eukaryotes.</title>
        <authorList>
            <person name="Spang A."/>
            <person name="Saw J.H."/>
            <person name="Jorgensen S.L."/>
            <person name="Zaremba-Niedzwiedzka K."/>
            <person name="Martijn J."/>
            <person name="Lind A.E."/>
            <person name="van Eijk R."/>
            <person name="Schleper C."/>
            <person name="Guy L."/>
            <person name="Ettema T.J."/>
        </authorList>
    </citation>
    <scope>NUCLEOTIDE SEQUENCE</scope>
</reference>
<evidence type="ECO:0000259" key="2">
    <source>
        <dbReference type="PROSITE" id="PS51462"/>
    </source>
</evidence>
<proteinExistence type="predicted"/>
<dbReference type="PANTHER" id="PTHR21340:SF0">
    <property type="entry name" value="BIS(5'-NUCLEOSYL)-TETRAPHOSPHATASE [ASYMMETRICAL]"/>
    <property type="match status" value="1"/>
</dbReference>
<dbReference type="EMBL" id="LAZR01010380">
    <property type="protein sequence ID" value="KKM67260.1"/>
    <property type="molecule type" value="Genomic_DNA"/>
</dbReference>
<dbReference type="InterPro" id="IPR015797">
    <property type="entry name" value="NUDIX_hydrolase-like_dom_sf"/>
</dbReference>
<dbReference type="SUPFAM" id="SSF55811">
    <property type="entry name" value="Nudix"/>
    <property type="match status" value="1"/>
</dbReference>
<dbReference type="InterPro" id="IPR020084">
    <property type="entry name" value="NUDIX_hydrolase_CS"/>
</dbReference>
<dbReference type="InterPro" id="IPR051325">
    <property type="entry name" value="Nudix_hydrolase_domain"/>
</dbReference>
<dbReference type="GO" id="GO:0006754">
    <property type="term" value="P:ATP biosynthetic process"/>
    <property type="evidence" value="ECO:0007669"/>
    <property type="project" value="TreeGrafter"/>
</dbReference>
<name>A0A0F9LSD1_9ZZZZ</name>
<sequence length="135" mass="16050">MIKRATLSYNWQCVTGALKKGESPLECARREIFEETGYNPALITPISFPQEHYAEKEGQGDVWPPQELQKRIKDLKVYHFIARIDQRKDPILNPAEHTDWKWCSFETAYEIIQWDVEKKTIRYVYNHLIKNPLKE</sequence>
<dbReference type="GO" id="GO:0006167">
    <property type="term" value="P:AMP biosynthetic process"/>
    <property type="evidence" value="ECO:0007669"/>
    <property type="project" value="TreeGrafter"/>
</dbReference>
<comment type="caution">
    <text evidence="3">The sequence shown here is derived from an EMBL/GenBank/DDBJ whole genome shotgun (WGS) entry which is preliminary data.</text>
</comment>
<accession>A0A0F9LSD1</accession>
<dbReference type="PROSITE" id="PS51462">
    <property type="entry name" value="NUDIX"/>
    <property type="match status" value="1"/>
</dbReference>
<dbReference type="Pfam" id="PF00293">
    <property type="entry name" value="NUDIX"/>
    <property type="match status" value="1"/>
</dbReference>